<proteinExistence type="predicted"/>
<dbReference type="AlphaFoldDB" id="A0A238YL34"/>
<name>A0A238YL34_9FLAO</name>
<sequence>MGLDKILSISGKPGIYELKAQTRSGFVAQSLLDGKRISVGLRHNVSILSEIAIYTLSEEIPLREVFEKIKAKENGGPTINHKVSKDELEEFFFNVVPDYDEDRVYPSDIKKVVQWYNILQKNDLMDFSAPEETPAESSDEEE</sequence>
<dbReference type="InterPro" id="IPR041218">
    <property type="entry name" value="DUF5606"/>
</dbReference>
<reference evidence="3 4" key="1">
    <citation type="submission" date="2017-06" db="EMBL/GenBank/DDBJ databases">
        <authorList>
            <person name="Kim H.J."/>
            <person name="Triplett B.A."/>
        </authorList>
    </citation>
    <scope>NUCLEOTIDE SEQUENCE [LARGE SCALE GENOMIC DNA]</scope>
    <source>
        <strain evidence="3 4">DSM 25597</strain>
    </source>
</reference>
<feature type="domain" description="DUF5606" evidence="1">
    <location>
        <begin position="3"/>
        <end position="48"/>
    </location>
</feature>
<evidence type="ECO:0000259" key="1">
    <source>
        <dbReference type="Pfam" id="PF18347"/>
    </source>
</evidence>
<accession>A0A238YL34</accession>
<dbReference type="OrthoDB" id="675198at2"/>
<gene>
    <name evidence="3" type="ORF">SAMN06265376_102112</name>
</gene>
<dbReference type="Gene3D" id="1.10.10.1650">
    <property type="match status" value="1"/>
</dbReference>
<evidence type="ECO:0000313" key="3">
    <source>
        <dbReference type="EMBL" id="SNR71119.1"/>
    </source>
</evidence>
<dbReference type="Pfam" id="PF21186">
    <property type="entry name" value="DUF6852"/>
    <property type="match status" value="1"/>
</dbReference>
<protein>
    <submittedName>
        <fullName evidence="3">Uncharacterized protein</fullName>
    </submittedName>
</protein>
<dbReference type="InterPro" id="IPR049282">
    <property type="entry name" value="BVU_3817_N_sf"/>
</dbReference>
<keyword evidence="4" id="KW-1185">Reference proteome</keyword>
<feature type="domain" description="DUF6852" evidence="2">
    <location>
        <begin position="51"/>
        <end position="119"/>
    </location>
</feature>
<dbReference type="InterPro" id="IPR049281">
    <property type="entry name" value="BVU_3817-like_C_sf"/>
</dbReference>
<dbReference type="InterPro" id="IPR049280">
    <property type="entry name" value="DUF6852"/>
</dbReference>
<dbReference type="Gene3D" id="2.30.30.730">
    <property type="match status" value="1"/>
</dbReference>
<dbReference type="Proteomes" id="UP000198379">
    <property type="component" value="Unassembled WGS sequence"/>
</dbReference>
<evidence type="ECO:0000259" key="2">
    <source>
        <dbReference type="Pfam" id="PF21186"/>
    </source>
</evidence>
<dbReference type="RefSeq" id="WP_089370892.1">
    <property type="nucleotide sequence ID" value="NZ_BMEP01000001.1"/>
</dbReference>
<dbReference type="EMBL" id="FZNY01000002">
    <property type="protein sequence ID" value="SNR71119.1"/>
    <property type="molecule type" value="Genomic_DNA"/>
</dbReference>
<dbReference type="Pfam" id="PF18347">
    <property type="entry name" value="DUF5606"/>
    <property type="match status" value="1"/>
</dbReference>
<organism evidence="3 4">
    <name type="scientific">Dokdonia pacifica</name>
    <dbReference type="NCBI Taxonomy" id="1627892"/>
    <lineage>
        <taxon>Bacteria</taxon>
        <taxon>Pseudomonadati</taxon>
        <taxon>Bacteroidota</taxon>
        <taxon>Flavobacteriia</taxon>
        <taxon>Flavobacteriales</taxon>
        <taxon>Flavobacteriaceae</taxon>
        <taxon>Dokdonia</taxon>
    </lineage>
</organism>
<evidence type="ECO:0000313" key="4">
    <source>
        <dbReference type="Proteomes" id="UP000198379"/>
    </source>
</evidence>